<gene>
    <name evidence="1" type="ORF">MiSe_79430</name>
</gene>
<comment type="caution">
    <text evidence="1">The sequence shown here is derived from an EMBL/GenBank/DDBJ whole genome shotgun (WGS) entry which is preliminary data.</text>
</comment>
<sequence>MEPLTLLLWAAVWAGVSAGIYVTVYFANLTFEIIIGWFKKFAYLLVENDRRAMENREYVAFTLKTAMQNNDYNVVQGIFDNKNQKVHDARIIKASSVDMTIKQAHSYGLKEVAFWQ</sequence>
<dbReference type="EMBL" id="BLAY01000201">
    <property type="protein sequence ID" value="GET43122.1"/>
    <property type="molecule type" value="Genomic_DNA"/>
</dbReference>
<accession>A0AAV3XT28</accession>
<dbReference type="RefSeq" id="WP_226591604.1">
    <property type="nucleotide sequence ID" value="NZ_BLAY01000201.1"/>
</dbReference>
<protein>
    <submittedName>
        <fullName evidence="1">Uncharacterized protein</fullName>
    </submittedName>
</protein>
<dbReference type="AlphaFoldDB" id="A0AAV3XT28"/>
<reference evidence="1" key="1">
    <citation type="submission" date="2019-10" db="EMBL/GenBank/DDBJ databases">
        <title>Draft genome sequece of Microseira wollei NIES-4236.</title>
        <authorList>
            <person name="Yamaguchi H."/>
            <person name="Suzuki S."/>
            <person name="Kawachi M."/>
        </authorList>
    </citation>
    <scope>NUCLEOTIDE SEQUENCE</scope>
    <source>
        <strain evidence="1">NIES-4236</strain>
    </source>
</reference>
<evidence type="ECO:0000313" key="1">
    <source>
        <dbReference type="EMBL" id="GET43122.1"/>
    </source>
</evidence>
<name>A0AAV3XT28_9CYAN</name>
<proteinExistence type="predicted"/>
<organism evidence="1 2">
    <name type="scientific">Microseira wollei NIES-4236</name>
    <dbReference type="NCBI Taxonomy" id="2530354"/>
    <lineage>
        <taxon>Bacteria</taxon>
        <taxon>Bacillati</taxon>
        <taxon>Cyanobacteriota</taxon>
        <taxon>Cyanophyceae</taxon>
        <taxon>Oscillatoriophycideae</taxon>
        <taxon>Aerosakkonematales</taxon>
        <taxon>Aerosakkonemataceae</taxon>
        <taxon>Microseira</taxon>
    </lineage>
</organism>
<evidence type="ECO:0000313" key="2">
    <source>
        <dbReference type="Proteomes" id="UP001050975"/>
    </source>
</evidence>
<dbReference type="Proteomes" id="UP001050975">
    <property type="component" value="Unassembled WGS sequence"/>
</dbReference>
<keyword evidence="2" id="KW-1185">Reference proteome</keyword>